<gene>
    <name evidence="5" type="ORF">DGAL_LOCUS3848</name>
</gene>
<proteinExistence type="predicted"/>
<evidence type="ECO:0000259" key="3">
    <source>
        <dbReference type="Pfam" id="PF13359"/>
    </source>
</evidence>
<dbReference type="PANTHER" id="PTHR23080">
    <property type="entry name" value="THAP DOMAIN PROTEIN"/>
    <property type="match status" value="1"/>
</dbReference>
<evidence type="ECO:0008006" key="7">
    <source>
        <dbReference type="Google" id="ProtNLM"/>
    </source>
</evidence>
<reference evidence="5" key="1">
    <citation type="submission" date="2021-11" db="EMBL/GenBank/DDBJ databases">
        <authorList>
            <person name="Schell T."/>
        </authorList>
    </citation>
    <scope>NUCLEOTIDE SEQUENCE</scope>
    <source>
        <strain evidence="5">M5</strain>
    </source>
</reference>
<dbReference type="Pfam" id="PF13613">
    <property type="entry name" value="HTH_Tnp_4"/>
    <property type="match status" value="1"/>
</dbReference>
<evidence type="ECO:0000259" key="4">
    <source>
        <dbReference type="Pfam" id="PF13613"/>
    </source>
</evidence>
<keyword evidence="2" id="KW-0479">Metal-binding</keyword>
<dbReference type="PANTHER" id="PTHR23080:SF144">
    <property type="entry name" value="SPINDLE AND KINETOCHORE ASSOCIATED COMPLEX SUBUNIT 3"/>
    <property type="match status" value="1"/>
</dbReference>
<evidence type="ECO:0000256" key="1">
    <source>
        <dbReference type="ARBA" id="ARBA00001968"/>
    </source>
</evidence>
<dbReference type="OrthoDB" id="6348843at2759"/>
<comment type="cofactor">
    <cofactor evidence="1">
        <name>a divalent metal cation</name>
        <dbReference type="ChEBI" id="CHEBI:60240"/>
    </cofactor>
</comment>
<dbReference type="Proteomes" id="UP000789390">
    <property type="component" value="Unassembled WGS sequence"/>
</dbReference>
<organism evidence="5 6">
    <name type="scientific">Daphnia galeata</name>
    <dbReference type="NCBI Taxonomy" id="27404"/>
    <lineage>
        <taxon>Eukaryota</taxon>
        <taxon>Metazoa</taxon>
        <taxon>Ecdysozoa</taxon>
        <taxon>Arthropoda</taxon>
        <taxon>Crustacea</taxon>
        <taxon>Branchiopoda</taxon>
        <taxon>Diplostraca</taxon>
        <taxon>Cladocera</taxon>
        <taxon>Anomopoda</taxon>
        <taxon>Daphniidae</taxon>
        <taxon>Daphnia</taxon>
    </lineage>
</organism>
<dbReference type="InterPro" id="IPR027806">
    <property type="entry name" value="HARBI1_dom"/>
</dbReference>
<dbReference type="InterPro" id="IPR027805">
    <property type="entry name" value="Transposase_HTH_dom"/>
</dbReference>
<comment type="caution">
    <text evidence="5">The sequence shown here is derived from an EMBL/GenBank/DDBJ whole genome shotgun (WGS) entry which is preliminary data.</text>
</comment>
<keyword evidence="6" id="KW-1185">Reference proteome</keyword>
<accession>A0A8J2REV9</accession>
<dbReference type="GO" id="GO:0046872">
    <property type="term" value="F:metal ion binding"/>
    <property type="evidence" value="ECO:0007669"/>
    <property type="project" value="UniProtKB-KW"/>
</dbReference>
<feature type="domain" description="DDE Tnp4" evidence="3">
    <location>
        <begin position="282"/>
        <end position="444"/>
    </location>
</feature>
<evidence type="ECO:0000313" key="6">
    <source>
        <dbReference type="Proteomes" id="UP000789390"/>
    </source>
</evidence>
<dbReference type="Pfam" id="PF13359">
    <property type="entry name" value="DDE_Tnp_4"/>
    <property type="match status" value="1"/>
</dbReference>
<evidence type="ECO:0000313" key="5">
    <source>
        <dbReference type="EMBL" id="CAH0101516.1"/>
    </source>
</evidence>
<protein>
    <recommendedName>
        <fullName evidence="7">DDE Tnp4 domain-containing protein</fullName>
    </recommendedName>
</protein>
<dbReference type="EMBL" id="CAKKLH010000058">
    <property type="protein sequence ID" value="CAH0101516.1"/>
    <property type="molecule type" value="Genomic_DNA"/>
</dbReference>
<name>A0A8J2REV9_9CRUS</name>
<sequence>METLKEGYVIPCKEFPSKYEEPNNASAIREMIFTYKTVLDMKNSGVIQLTILASKLTKHFKTFVPVRSKAVQTNKSDFAKHGILANVACSPFSSPWKVTVIDSKASPEKVGHAKRILDIPSEVEELSTSSSAGENCADLSDSDSCTSFEEDNNLETILFRNTSLLRTRKLPNMDPRVYLGILPERISFINLLSKKFSCDSDIFTSHDAVCQILRKIRLNDSFVILGYEFGISSRQASRIFNRYVTFIADHVQKIILWPNRYSIKRALPVSFRKNYSRIQSMIDCFEIEIQKPSDPIHQALTWSEYKGCNTLKFLVSITPDVLINFVSTGYGGRITDEHITAQSRFLDKLKPGVLVMADRGFKRIEPFISGKKCTLVRPSSVLSGVRSSKRQVIDSRKISGLRIHVERAISRIREFSFVSPNACRSYQQIKDVDEVMKIVCGLVNLQRPFIK</sequence>
<feature type="domain" description="Transposase Helix-turn-helix" evidence="4">
    <location>
        <begin position="205"/>
        <end position="250"/>
    </location>
</feature>
<dbReference type="AlphaFoldDB" id="A0A8J2REV9"/>
<evidence type="ECO:0000256" key="2">
    <source>
        <dbReference type="ARBA" id="ARBA00022723"/>
    </source>
</evidence>